<evidence type="ECO:0000256" key="4">
    <source>
        <dbReference type="SAM" id="SignalP"/>
    </source>
</evidence>
<keyword evidence="3" id="KW-0479">Metal-binding</keyword>
<dbReference type="SUPFAM" id="SSF49329">
    <property type="entry name" value="Cu,Zn superoxide dismutase-like"/>
    <property type="match status" value="1"/>
</dbReference>
<comment type="subcellular location">
    <subcellularLocation>
        <location evidence="1">Periplasm</location>
    </subcellularLocation>
</comment>
<sequence>MKKMLATVLSCSAILSLVTPAFANCCETNGHTETNKKIEVKMELLDLSKGNQDIGKIIITESEYGLVFTPELKGLTAGLHGFHIHQNPSCAPKEKNGKLVAGLGAGGHWDPKNVGKHGQPWSDEAHLGDLPALSVNENGTAHNSVLVPRLTQLDEIKGLSLMIHKGGDNHSDHPAPLGGGGPRMACGIIE</sequence>
<comment type="similarity">
    <text evidence="2 3">Belongs to the Cu-Zn superoxide dismutase family.</text>
</comment>
<dbReference type="InterPro" id="IPR036423">
    <property type="entry name" value="SOD-like_Cu/Zn_dom_sf"/>
</dbReference>
<dbReference type="PANTHER" id="PTHR10003">
    <property type="entry name" value="SUPEROXIDE DISMUTASE CU-ZN -RELATED"/>
    <property type="match status" value="1"/>
</dbReference>
<comment type="cofactor">
    <cofactor evidence="3">
        <name>Cu cation</name>
        <dbReference type="ChEBI" id="CHEBI:23378"/>
    </cofactor>
    <text evidence="3">Binds 1 copper ion per subunit.</text>
</comment>
<keyword evidence="4" id="KW-0732">Signal</keyword>
<dbReference type="PROSITE" id="PS00087">
    <property type="entry name" value="SOD_CU_ZN_1"/>
    <property type="match status" value="1"/>
</dbReference>
<comment type="catalytic activity">
    <reaction evidence="3">
        <text>2 superoxide + 2 H(+) = H2O2 + O2</text>
        <dbReference type="Rhea" id="RHEA:20696"/>
        <dbReference type="ChEBI" id="CHEBI:15378"/>
        <dbReference type="ChEBI" id="CHEBI:15379"/>
        <dbReference type="ChEBI" id="CHEBI:16240"/>
        <dbReference type="ChEBI" id="CHEBI:18421"/>
        <dbReference type="EC" id="1.15.1.1"/>
    </reaction>
</comment>
<reference evidence="6 7" key="1">
    <citation type="journal article" date="2023" name="Front. Microbiol.">
        <title>Phylogeography and host specificity of Pasteurellaceae pathogenic to sea-farmed fish in the north-east Atlantic.</title>
        <authorList>
            <person name="Gulla S."/>
            <person name="Colquhoun D.J."/>
            <person name="Olsen A.B."/>
            <person name="Spilsberg B."/>
            <person name="Lagesen K."/>
            <person name="Aakesson C.P."/>
            <person name="Strom S."/>
            <person name="Manji F."/>
            <person name="Birkbeck T.H."/>
            <person name="Nilsen H.K."/>
        </authorList>
    </citation>
    <scope>NUCLEOTIDE SEQUENCE [LARGE SCALE GENOMIC DNA]</scope>
    <source>
        <strain evidence="6 7">NVIB3131</strain>
    </source>
</reference>
<evidence type="ECO:0000313" key="7">
    <source>
        <dbReference type="Proteomes" id="UP001226020"/>
    </source>
</evidence>
<dbReference type="InterPro" id="IPR001424">
    <property type="entry name" value="SOD_Cu_Zn_dom"/>
</dbReference>
<gene>
    <name evidence="6" type="primary">sodC</name>
    <name evidence="6" type="ORF">QJU57_07985</name>
</gene>
<accession>A0AAW8CKM7</accession>
<evidence type="ECO:0000256" key="2">
    <source>
        <dbReference type="ARBA" id="ARBA00010457"/>
    </source>
</evidence>
<keyword evidence="3" id="KW-0186">Copper</keyword>
<protein>
    <recommendedName>
        <fullName evidence="3">Superoxide dismutase [Cu-Zn]</fullName>
        <ecNumber evidence="3">1.15.1.1</ecNumber>
    </recommendedName>
</protein>
<evidence type="ECO:0000256" key="1">
    <source>
        <dbReference type="ARBA" id="ARBA00004418"/>
    </source>
</evidence>
<feature type="domain" description="Superoxide dismutase copper/zinc binding" evidence="5">
    <location>
        <begin position="55"/>
        <end position="189"/>
    </location>
</feature>
<dbReference type="Proteomes" id="UP001226020">
    <property type="component" value="Unassembled WGS sequence"/>
</dbReference>
<organism evidence="6 7">
    <name type="scientific">Phocoenobacter atlanticus subsp. atlanticus</name>
    <dbReference type="NCBI Taxonomy" id="3061285"/>
    <lineage>
        <taxon>Bacteria</taxon>
        <taxon>Pseudomonadati</taxon>
        <taxon>Pseudomonadota</taxon>
        <taxon>Gammaproteobacteria</taxon>
        <taxon>Pasteurellales</taxon>
        <taxon>Pasteurellaceae</taxon>
        <taxon>Phocoenobacter</taxon>
        <taxon>Phocoenobacter atlanticus</taxon>
    </lineage>
</organism>
<dbReference type="GO" id="GO:0042597">
    <property type="term" value="C:periplasmic space"/>
    <property type="evidence" value="ECO:0007669"/>
    <property type="project" value="UniProtKB-SubCell"/>
</dbReference>
<dbReference type="EC" id="1.15.1.1" evidence="3"/>
<dbReference type="InterPro" id="IPR018152">
    <property type="entry name" value="SOD_Cu/Zn_BS"/>
</dbReference>
<feature type="signal peptide" evidence="4">
    <location>
        <begin position="1"/>
        <end position="23"/>
    </location>
</feature>
<comment type="cofactor">
    <cofactor evidence="3">
        <name>Zn(2+)</name>
        <dbReference type="ChEBI" id="CHEBI:29105"/>
    </cofactor>
    <text evidence="3">Binds 1 zinc ion per subunit.</text>
</comment>
<dbReference type="PROSITE" id="PS00332">
    <property type="entry name" value="SOD_CU_ZN_2"/>
    <property type="match status" value="1"/>
</dbReference>
<dbReference type="CDD" id="cd00305">
    <property type="entry name" value="Cu-Zn_Superoxide_Dismutase"/>
    <property type="match status" value="1"/>
</dbReference>
<keyword evidence="3" id="KW-0862">Zinc</keyword>
<dbReference type="GO" id="GO:0004784">
    <property type="term" value="F:superoxide dismutase activity"/>
    <property type="evidence" value="ECO:0007669"/>
    <property type="project" value="UniProtKB-EC"/>
</dbReference>
<dbReference type="InterPro" id="IPR024134">
    <property type="entry name" value="SOD_Cu/Zn_/chaperone"/>
</dbReference>
<evidence type="ECO:0000256" key="3">
    <source>
        <dbReference type="RuleBase" id="RU000393"/>
    </source>
</evidence>
<comment type="function">
    <text evidence="3">Destroys radicals which are normally produced within the cells and which are toxic to biological systems.</text>
</comment>
<dbReference type="NCBIfam" id="NF007628">
    <property type="entry name" value="PRK10290.1"/>
    <property type="match status" value="1"/>
</dbReference>
<dbReference type="EMBL" id="JASAXT010000014">
    <property type="protein sequence ID" value="MDP8149011.1"/>
    <property type="molecule type" value="Genomic_DNA"/>
</dbReference>
<keyword evidence="7" id="KW-1185">Reference proteome</keyword>
<comment type="caution">
    <text evidence="6">The sequence shown here is derived from an EMBL/GenBank/DDBJ whole genome shotgun (WGS) entry which is preliminary data.</text>
</comment>
<dbReference type="AlphaFoldDB" id="A0AAW8CKM7"/>
<dbReference type="Gene3D" id="2.60.40.200">
    <property type="entry name" value="Superoxide dismutase, copper/zinc binding domain"/>
    <property type="match status" value="1"/>
</dbReference>
<evidence type="ECO:0000313" key="6">
    <source>
        <dbReference type="EMBL" id="MDP8149011.1"/>
    </source>
</evidence>
<dbReference type="RefSeq" id="WP_306351660.1">
    <property type="nucleotide sequence ID" value="NZ_JASAWV010000011.1"/>
</dbReference>
<evidence type="ECO:0000259" key="5">
    <source>
        <dbReference type="Pfam" id="PF00080"/>
    </source>
</evidence>
<feature type="chain" id="PRO_5043790524" description="Superoxide dismutase [Cu-Zn]" evidence="4">
    <location>
        <begin position="24"/>
        <end position="190"/>
    </location>
</feature>
<keyword evidence="3 6" id="KW-0560">Oxidoreductase</keyword>
<proteinExistence type="inferred from homology"/>
<dbReference type="GO" id="GO:0005507">
    <property type="term" value="F:copper ion binding"/>
    <property type="evidence" value="ECO:0007669"/>
    <property type="project" value="InterPro"/>
</dbReference>
<name>A0AAW8CKM7_9PAST</name>
<dbReference type="Pfam" id="PF00080">
    <property type="entry name" value="Sod_Cu"/>
    <property type="match status" value="1"/>
</dbReference>